<protein>
    <submittedName>
        <fullName evidence="1">Uncharacterized protein</fullName>
    </submittedName>
</protein>
<dbReference type="InterPro" id="IPR003203">
    <property type="entry name" value="CobU/CobP"/>
</dbReference>
<dbReference type="AlphaFoldDB" id="A0A1W5ZYY9"/>
<gene>
    <name evidence="1" type="ORF">HM131_17685</name>
</gene>
<dbReference type="GO" id="GO:0000166">
    <property type="term" value="F:nucleotide binding"/>
    <property type="evidence" value="ECO:0007669"/>
    <property type="project" value="InterPro"/>
</dbReference>
<dbReference type="GO" id="GO:0043752">
    <property type="term" value="F:adenosylcobinamide kinase activity"/>
    <property type="evidence" value="ECO:0007669"/>
    <property type="project" value="InterPro"/>
</dbReference>
<dbReference type="InterPro" id="IPR027417">
    <property type="entry name" value="P-loop_NTPase"/>
</dbReference>
<evidence type="ECO:0000313" key="2">
    <source>
        <dbReference type="Proteomes" id="UP000192527"/>
    </source>
</evidence>
<dbReference type="Pfam" id="PF02283">
    <property type="entry name" value="CobU"/>
    <property type="match status" value="1"/>
</dbReference>
<dbReference type="EMBL" id="CP020772">
    <property type="protein sequence ID" value="ARI78555.1"/>
    <property type="molecule type" value="Genomic_DNA"/>
</dbReference>
<dbReference type="Gene3D" id="3.40.50.300">
    <property type="entry name" value="P-loop containing nucleotide triphosphate hydrolases"/>
    <property type="match status" value="1"/>
</dbReference>
<dbReference type="STRING" id="402384.HM131_17685"/>
<name>A0A1W5ZYY9_9BACI</name>
<keyword evidence="2" id="KW-1185">Reference proteome</keyword>
<evidence type="ECO:0000313" key="1">
    <source>
        <dbReference type="EMBL" id="ARI78555.1"/>
    </source>
</evidence>
<dbReference type="Proteomes" id="UP000192527">
    <property type="component" value="Chromosome"/>
</dbReference>
<reference evidence="1 2" key="1">
    <citation type="submission" date="2017-04" db="EMBL/GenBank/DDBJ databases">
        <title>The whole genome sequencing and assembly of Halobacillus mangrovi strain.</title>
        <authorList>
            <person name="Lee S.-J."/>
            <person name="Park M.-K."/>
            <person name="Kim J.-Y."/>
            <person name="Lee Y.-J."/>
            <person name="Yi H."/>
            <person name="Bahn Y.-S."/>
            <person name="Kim J.F."/>
            <person name="Lee D.-W."/>
        </authorList>
    </citation>
    <scope>NUCLEOTIDE SEQUENCE [LARGE SCALE GENOMIC DNA]</scope>
    <source>
        <strain evidence="1 2">KTB 131</strain>
    </source>
</reference>
<accession>A0A1W5ZYY9</accession>
<dbReference type="SUPFAM" id="SSF52540">
    <property type="entry name" value="P-loop containing nucleoside triphosphate hydrolases"/>
    <property type="match status" value="1"/>
</dbReference>
<dbReference type="KEGG" id="hmn:HM131_17685"/>
<dbReference type="GO" id="GO:0009236">
    <property type="term" value="P:cobalamin biosynthetic process"/>
    <property type="evidence" value="ECO:0007669"/>
    <property type="project" value="UniProtKB-UniPathway"/>
</dbReference>
<organism evidence="1 2">
    <name type="scientific">Halobacillus mangrovi</name>
    <dbReference type="NCBI Taxonomy" id="402384"/>
    <lineage>
        <taxon>Bacteria</taxon>
        <taxon>Bacillati</taxon>
        <taxon>Bacillota</taxon>
        <taxon>Bacilli</taxon>
        <taxon>Bacillales</taxon>
        <taxon>Bacillaceae</taxon>
        <taxon>Halobacillus</taxon>
    </lineage>
</organism>
<proteinExistence type="predicted"/>
<dbReference type="OrthoDB" id="1766664at2"/>
<dbReference type="UniPathway" id="UPA00148">
    <property type="reaction ID" value="UER00236"/>
</dbReference>
<sequence>MARTGLKIHLELERSAWRGLSSSDETREGSNVDFVTGGAYNGKGEWVRKTLLETVNEVTWIDVASEKISTPDTSTLVVENLEYIVKEHEPTNAFEKLEEILRWEKRRSSRMVILIGTDTTKGIVPLERSDREWRDRTGFLYQEMVKRADHAFLIWFGLGEKLK</sequence>